<keyword evidence="2" id="KW-1133">Transmembrane helix</keyword>
<evidence type="ECO:0000313" key="3">
    <source>
        <dbReference type="EMBL" id="KAK3270269.1"/>
    </source>
</evidence>
<evidence type="ECO:0000256" key="2">
    <source>
        <dbReference type="SAM" id="Phobius"/>
    </source>
</evidence>
<reference evidence="3 4" key="1">
    <citation type="journal article" date="2015" name="Genome Biol. Evol.">
        <title>Comparative Genomics of a Bacterivorous Green Alga Reveals Evolutionary Causalities and Consequences of Phago-Mixotrophic Mode of Nutrition.</title>
        <authorList>
            <person name="Burns J.A."/>
            <person name="Paasch A."/>
            <person name="Narechania A."/>
            <person name="Kim E."/>
        </authorList>
    </citation>
    <scope>NUCLEOTIDE SEQUENCE [LARGE SCALE GENOMIC DNA]</scope>
    <source>
        <strain evidence="3 4">PLY_AMNH</strain>
    </source>
</reference>
<protein>
    <submittedName>
        <fullName evidence="3">Uncharacterized protein</fullName>
    </submittedName>
</protein>
<keyword evidence="2" id="KW-0472">Membrane</keyword>
<gene>
    <name evidence="3" type="ORF">CYMTET_21318</name>
</gene>
<feature type="transmembrane region" description="Helical" evidence="2">
    <location>
        <begin position="761"/>
        <end position="780"/>
    </location>
</feature>
<feature type="region of interest" description="Disordered" evidence="1">
    <location>
        <begin position="153"/>
        <end position="199"/>
    </location>
</feature>
<dbReference type="EMBL" id="LGRX02010495">
    <property type="protein sequence ID" value="KAK3270269.1"/>
    <property type="molecule type" value="Genomic_DNA"/>
</dbReference>
<accession>A0AAE0G291</accession>
<proteinExistence type="predicted"/>
<feature type="region of interest" description="Disordered" evidence="1">
    <location>
        <begin position="1"/>
        <end position="135"/>
    </location>
</feature>
<feature type="compositionally biased region" description="Low complexity" evidence="1">
    <location>
        <begin position="7"/>
        <end position="51"/>
    </location>
</feature>
<feature type="compositionally biased region" description="Low complexity" evidence="1">
    <location>
        <begin position="104"/>
        <end position="129"/>
    </location>
</feature>
<dbReference type="PRINTS" id="PR01217">
    <property type="entry name" value="PRICHEXTENSN"/>
</dbReference>
<dbReference type="Proteomes" id="UP001190700">
    <property type="component" value="Unassembled WGS sequence"/>
</dbReference>
<name>A0AAE0G291_9CHLO</name>
<evidence type="ECO:0000256" key="1">
    <source>
        <dbReference type="SAM" id="MobiDB-lite"/>
    </source>
</evidence>
<evidence type="ECO:0000313" key="4">
    <source>
        <dbReference type="Proteomes" id="UP001190700"/>
    </source>
</evidence>
<feature type="region of interest" description="Disordered" evidence="1">
    <location>
        <begin position="415"/>
        <end position="434"/>
    </location>
</feature>
<organism evidence="3 4">
    <name type="scientific">Cymbomonas tetramitiformis</name>
    <dbReference type="NCBI Taxonomy" id="36881"/>
    <lineage>
        <taxon>Eukaryota</taxon>
        <taxon>Viridiplantae</taxon>
        <taxon>Chlorophyta</taxon>
        <taxon>Pyramimonadophyceae</taxon>
        <taxon>Pyramimonadales</taxon>
        <taxon>Pyramimonadaceae</taxon>
        <taxon>Cymbomonas</taxon>
    </lineage>
</organism>
<feature type="compositionally biased region" description="Polar residues" evidence="1">
    <location>
        <begin position="52"/>
        <end position="83"/>
    </location>
</feature>
<feature type="compositionally biased region" description="Basic and acidic residues" evidence="1">
    <location>
        <begin position="188"/>
        <end position="199"/>
    </location>
</feature>
<dbReference type="PANTHER" id="PTHR36489">
    <property type="entry name" value="PROTEIN-COUPLED RECEPTOR GPR1, PUTATIVE-RELATED"/>
    <property type="match status" value="1"/>
</dbReference>
<sequence>MECVLQTAAPTASPSSTPTHAATNAPTRTPSQAPTDSPSPTPTDSSTDSPTHAPSCTPTESPSRTPTLAPTDSPTLAPTDSRPTPQPTPDHAQPTPDPRPILAPTISPTNSPTHTPTHMPTHTPTNAPTGIPTASPVVYEDLEPKYSTPATVYLSRSSSGRRLRAAERADTSQAFGGPGDRAIYSASPDDKNDNSAESTRRTVFPLDGHSLMFYPTARSDGGADYGISCVEAVTSVDPEGTAGATALLLSDDDCREVTLSKPLVFGNQAFEILYIGSNGYITFDYCDRSWWPSITNHFRQRRISAMYMDLDPSMGGLVSHKAVEDGLWVTFYNVPRFARSSDTYTFQYKLFSDGRVQMTWVNYTGAHTIIIVGVSTGRYPRGWNSVDLMARIDTSIDCSSPATIESRVPWRERAPTQEFYHTAPGTTDSTADGDELRRDDEEELGRVDAASSKQNAAATMTSRYDNRFDLIGQKVMWEPLAYDAYQILCHEASSMRSSRLTPLVLGDDDSQFVSFDGATFPFYGVEYTGAYVGSNGYITFDRPDRTYYPHRYYHFRYPRVSCMFMDLDPLKGGSVGYAVLGDRLLVKFDNVPKYGFHSSGYSFEVELFFDGRVSCSYGAFSRTTSRTIVGVSAGARISLHYSQFTLQKMNSGAVTTGCPGHWESSGGPYAASTSSKDYDQEGLGMVLDSNSDVSSTSPICPYNAKLTVFGSNTNAEKEGNAEMKEMVPSPSSFPNAPSSTACDCNLDNRDDSNSGMTTGELVGFSVALVAMFCCVLASMFQVTRINGMKDATDHSKDHDVLSYAL</sequence>
<comment type="caution">
    <text evidence="3">The sequence shown here is derived from an EMBL/GenBank/DDBJ whole genome shotgun (WGS) entry which is preliminary data.</text>
</comment>
<dbReference type="PANTHER" id="PTHR36489:SF2">
    <property type="entry name" value="APPLE DOMAIN-CONTAINING PROTEIN"/>
    <property type="match status" value="1"/>
</dbReference>
<keyword evidence="4" id="KW-1185">Reference proteome</keyword>
<keyword evidence="2" id="KW-0812">Transmembrane</keyword>
<dbReference type="AlphaFoldDB" id="A0AAE0G291"/>